<evidence type="ECO:0000256" key="1">
    <source>
        <dbReference type="SAM" id="Phobius"/>
    </source>
</evidence>
<evidence type="ECO:0000313" key="2">
    <source>
        <dbReference type="EMBL" id="EAX90912.1"/>
    </source>
</evidence>
<feature type="transmembrane region" description="Helical" evidence="1">
    <location>
        <begin position="284"/>
        <end position="305"/>
    </location>
</feature>
<name>A2FW03_TRIV3</name>
<proteinExistence type="predicted"/>
<dbReference type="RefSeq" id="XP_001303842.1">
    <property type="nucleotide sequence ID" value="XM_001303841.1"/>
</dbReference>
<protein>
    <submittedName>
        <fullName evidence="2">Uncharacterized protein</fullName>
    </submittedName>
</protein>
<dbReference type="KEGG" id="tva:4748605"/>
<dbReference type="AlphaFoldDB" id="A2FW03"/>
<accession>A2FW03</accession>
<keyword evidence="1" id="KW-0812">Transmembrane</keyword>
<dbReference type="Proteomes" id="UP000001542">
    <property type="component" value="Unassembled WGS sequence"/>
</dbReference>
<reference evidence="2" key="1">
    <citation type="submission" date="2006-10" db="EMBL/GenBank/DDBJ databases">
        <authorList>
            <person name="Amadeo P."/>
            <person name="Zhao Q."/>
            <person name="Wortman J."/>
            <person name="Fraser-Liggett C."/>
            <person name="Carlton J."/>
        </authorList>
    </citation>
    <scope>NUCLEOTIDE SEQUENCE</scope>
    <source>
        <strain evidence="2">G3</strain>
    </source>
</reference>
<keyword evidence="3" id="KW-1185">Reference proteome</keyword>
<gene>
    <name evidence="2" type="ORF">TVAG_469870</name>
</gene>
<reference evidence="2" key="2">
    <citation type="journal article" date="2007" name="Science">
        <title>Draft genome sequence of the sexually transmitted pathogen Trichomonas vaginalis.</title>
        <authorList>
            <person name="Carlton J.M."/>
            <person name="Hirt R.P."/>
            <person name="Silva J.C."/>
            <person name="Delcher A.L."/>
            <person name="Schatz M."/>
            <person name="Zhao Q."/>
            <person name="Wortman J.R."/>
            <person name="Bidwell S.L."/>
            <person name="Alsmark U.C.M."/>
            <person name="Besteiro S."/>
            <person name="Sicheritz-Ponten T."/>
            <person name="Noel C.J."/>
            <person name="Dacks J.B."/>
            <person name="Foster P.G."/>
            <person name="Simillion C."/>
            <person name="Van de Peer Y."/>
            <person name="Miranda-Saavedra D."/>
            <person name="Barton G.J."/>
            <person name="Westrop G.D."/>
            <person name="Mueller S."/>
            <person name="Dessi D."/>
            <person name="Fiori P.L."/>
            <person name="Ren Q."/>
            <person name="Paulsen I."/>
            <person name="Zhang H."/>
            <person name="Bastida-Corcuera F.D."/>
            <person name="Simoes-Barbosa A."/>
            <person name="Brown M.T."/>
            <person name="Hayes R.D."/>
            <person name="Mukherjee M."/>
            <person name="Okumura C.Y."/>
            <person name="Schneider R."/>
            <person name="Smith A.J."/>
            <person name="Vanacova S."/>
            <person name="Villalvazo M."/>
            <person name="Haas B.J."/>
            <person name="Pertea M."/>
            <person name="Feldblyum T.V."/>
            <person name="Utterback T.R."/>
            <person name="Shu C.L."/>
            <person name="Osoegawa K."/>
            <person name="de Jong P.J."/>
            <person name="Hrdy I."/>
            <person name="Horvathova L."/>
            <person name="Zubacova Z."/>
            <person name="Dolezal P."/>
            <person name="Malik S.B."/>
            <person name="Logsdon J.M. Jr."/>
            <person name="Henze K."/>
            <person name="Gupta A."/>
            <person name="Wang C.C."/>
            <person name="Dunne R.L."/>
            <person name="Upcroft J.A."/>
            <person name="Upcroft P."/>
            <person name="White O."/>
            <person name="Salzberg S.L."/>
            <person name="Tang P."/>
            <person name="Chiu C.-H."/>
            <person name="Lee Y.-S."/>
            <person name="Embley T.M."/>
            <person name="Coombs G.H."/>
            <person name="Mottram J.C."/>
            <person name="Tachezy J."/>
            <person name="Fraser-Liggett C.M."/>
            <person name="Johnson P.J."/>
        </authorList>
    </citation>
    <scope>NUCLEOTIDE SEQUENCE [LARGE SCALE GENOMIC DNA]</scope>
    <source>
        <strain evidence="2">G3</strain>
    </source>
</reference>
<evidence type="ECO:0000313" key="3">
    <source>
        <dbReference type="Proteomes" id="UP000001542"/>
    </source>
</evidence>
<keyword evidence="1" id="KW-1133">Transmembrane helix</keyword>
<dbReference type="InParanoid" id="A2FW03"/>
<organism evidence="2 3">
    <name type="scientific">Trichomonas vaginalis (strain ATCC PRA-98 / G3)</name>
    <dbReference type="NCBI Taxonomy" id="412133"/>
    <lineage>
        <taxon>Eukaryota</taxon>
        <taxon>Metamonada</taxon>
        <taxon>Parabasalia</taxon>
        <taxon>Trichomonadida</taxon>
        <taxon>Trichomonadidae</taxon>
        <taxon>Trichomonas</taxon>
    </lineage>
</organism>
<keyword evidence="1" id="KW-0472">Membrane</keyword>
<sequence>MLPLFASHSVSADPTCDLYLDFTPYQAKYDTLRSDGEHINKSFYTISSSQKLCIKGGFLIGSDENYKLQTTFTSDKLDDSNKTDWINNPSIVIDACNSYSGMYQCYTPYTEIVCTDASCNIEIMCIPYIPTHYVFKGTINGNAGYDMQDYFWVTIATKDEGELDLYRHEQSFSSTPPVLKYKNANQVALVTTDSLIDETIENGKGTTVYTFEDNNTKQYRTWWDYKTMSDYNSHSTVKYFKKSGSIKYTSKFAKFIITVGNYPKVYSKDDKGVEVTTMKLPFPIWGIVLIVAIIVIILGIIGCILCCVCCTCCCCNACCASCFSCCCAPSSASPEDAKAAEV</sequence>
<dbReference type="VEuPathDB" id="TrichDB:TVAG_469870"/>
<dbReference type="EMBL" id="DS114073">
    <property type="protein sequence ID" value="EAX90912.1"/>
    <property type="molecule type" value="Genomic_DNA"/>
</dbReference>
<dbReference type="VEuPathDB" id="TrichDB:TVAGG3_1021470"/>